<dbReference type="GO" id="GO:0005789">
    <property type="term" value="C:endoplasmic reticulum membrane"/>
    <property type="evidence" value="ECO:0007669"/>
    <property type="project" value="TreeGrafter"/>
</dbReference>
<sequence>SPRSSEDAGPFPEELSDDVYDSPDAFSFQEDDIPVTGFAVASSKRNADFHELFPEIAQGDYLIEDYGCAIQRDILVQGRLYISENHMCFHANIFGWVTNVTVAFYDVISLEKKMTAFVIPNAIQVTTRTAKYTFASFITRDTSYDVIHNIWRLSLPHNSDPHQLSQFAAEERSSIRSGATGQSPPSDPDGALVNGGLGTVPKPHRITHCACSKRGEHYNETMMDCSMPGTPGQIHSLMWTSGFIKDFMSVNQKLADIQKSDWHPTGSGSHLLSRNMTYIKPLNSSIGPKSTKCEITDETVYADFDDYVTTVTTTRTPGVPSGNVFSVKTRTCLTWAGPSLTRVLVTSGVEWTGRSFLKPMIEKGAMEGQRSYHADLEVEMRKYILEHKTEFFPEGEPEGVLDASVELPAPVTSAGETSLLSAEDLLKARQRETEQKGLQWALDTFTGAWNVGSQSARGAIEILVELFETSSRPTLLGLVVIALIISNAWTLMNLKGVRREAMARRKKLGLNEDGELSGVHPVYGDGRAPDAGADALRVLLEGVMARTASQVVQPPQSAPLESVDNPRQPTSEEEFRSIQKALAGLEARVASLKRQLGDLKPESLD</sequence>
<evidence type="ECO:0000256" key="7">
    <source>
        <dbReference type="SAM" id="Phobius"/>
    </source>
</evidence>
<proteinExistence type="inferred from homology"/>
<reference evidence="9" key="1">
    <citation type="journal article" date="2020" name="Nat. Commun.">
        <title>Large-scale genome sequencing of mycorrhizal fungi provides insights into the early evolution of symbiotic traits.</title>
        <authorList>
            <person name="Miyauchi S."/>
            <person name="Kiss E."/>
            <person name="Kuo A."/>
            <person name="Drula E."/>
            <person name="Kohler A."/>
            <person name="Sanchez-Garcia M."/>
            <person name="Morin E."/>
            <person name="Andreopoulos B."/>
            <person name="Barry K.W."/>
            <person name="Bonito G."/>
            <person name="Buee M."/>
            <person name="Carver A."/>
            <person name="Chen C."/>
            <person name="Cichocki N."/>
            <person name="Clum A."/>
            <person name="Culley D."/>
            <person name="Crous P.W."/>
            <person name="Fauchery L."/>
            <person name="Girlanda M."/>
            <person name="Hayes R.D."/>
            <person name="Keri Z."/>
            <person name="LaButti K."/>
            <person name="Lipzen A."/>
            <person name="Lombard V."/>
            <person name="Magnuson J."/>
            <person name="Maillard F."/>
            <person name="Murat C."/>
            <person name="Nolan M."/>
            <person name="Ohm R.A."/>
            <person name="Pangilinan J."/>
            <person name="Pereira M.F."/>
            <person name="Perotto S."/>
            <person name="Peter M."/>
            <person name="Pfister S."/>
            <person name="Riley R."/>
            <person name="Sitrit Y."/>
            <person name="Stielow J.B."/>
            <person name="Szollosi G."/>
            <person name="Zifcakova L."/>
            <person name="Stursova M."/>
            <person name="Spatafora J.W."/>
            <person name="Tedersoo L."/>
            <person name="Vaario L.M."/>
            <person name="Yamada A."/>
            <person name="Yan M."/>
            <person name="Wang P."/>
            <person name="Xu J."/>
            <person name="Bruns T."/>
            <person name="Baldrian P."/>
            <person name="Vilgalys R."/>
            <person name="Dunand C."/>
            <person name="Henrissat B."/>
            <person name="Grigoriev I.V."/>
            <person name="Hibbett D."/>
            <person name="Nagy L.G."/>
            <person name="Martin F.M."/>
        </authorList>
    </citation>
    <scope>NUCLEOTIDE SEQUENCE</scope>
    <source>
        <strain evidence="9">UP504</strain>
    </source>
</reference>
<keyword evidence="3 7" id="KW-0812">Transmembrane</keyword>
<comment type="caution">
    <text evidence="9">The sequence shown here is derived from an EMBL/GenBank/DDBJ whole genome shotgun (WGS) entry which is preliminary data.</text>
</comment>
<evidence type="ECO:0000313" key="10">
    <source>
        <dbReference type="Proteomes" id="UP000886523"/>
    </source>
</evidence>
<keyword evidence="5 7" id="KW-0472">Membrane</keyword>
<evidence type="ECO:0000256" key="4">
    <source>
        <dbReference type="ARBA" id="ARBA00022989"/>
    </source>
</evidence>
<feature type="domain" description="VASt" evidence="8">
    <location>
        <begin position="217"/>
        <end position="388"/>
    </location>
</feature>
<dbReference type="InterPro" id="IPR011993">
    <property type="entry name" value="PH-like_dom_sf"/>
</dbReference>
<feature type="transmembrane region" description="Helical" evidence="7">
    <location>
        <begin position="475"/>
        <end position="497"/>
    </location>
</feature>
<dbReference type="AlphaFoldDB" id="A0A9P6B478"/>
<dbReference type="GO" id="GO:0120015">
    <property type="term" value="F:sterol transfer activity"/>
    <property type="evidence" value="ECO:0007669"/>
    <property type="project" value="TreeGrafter"/>
</dbReference>
<feature type="non-terminal residue" evidence="9">
    <location>
        <position position="1"/>
    </location>
</feature>
<dbReference type="SMART" id="SM00568">
    <property type="entry name" value="GRAM"/>
    <property type="match status" value="1"/>
</dbReference>
<dbReference type="GO" id="GO:0005739">
    <property type="term" value="C:mitochondrion"/>
    <property type="evidence" value="ECO:0007669"/>
    <property type="project" value="TreeGrafter"/>
</dbReference>
<dbReference type="GO" id="GO:0032934">
    <property type="term" value="F:sterol binding"/>
    <property type="evidence" value="ECO:0007669"/>
    <property type="project" value="TreeGrafter"/>
</dbReference>
<accession>A0A9P6B478</accession>
<dbReference type="GO" id="GO:0032366">
    <property type="term" value="P:intracellular sterol transport"/>
    <property type="evidence" value="ECO:0007669"/>
    <property type="project" value="TreeGrafter"/>
</dbReference>
<organism evidence="9 10">
    <name type="scientific">Hydnum rufescens UP504</name>
    <dbReference type="NCBI Taxonomy" id="1448309"/>
    <lineage>
        <taxon>Eukaryota</taxon>
        <taxon>Fungi</taxon>
        <taxon>Dikarya</taxon>
        <taxon>Basidiomycota</taxon>
        <taxon>Agaricomycotina</taxon>
        <taxon>Agaricomycetes</taxon>
        <taxon>Cantharellales</taxon>
        <taxon>Hydnaceae</taxon>
        <taxon>Hydnum</taxon>
    </lineage>
</organism>
<evidence type="ECO:0000313" key="9">
    <source>
        <dbReference type="EMBL" id="KAF9516001.1"/>
    </source>
</evidence>
<dbReference type="PANTHER" id="PTHR23319:SF4">
    <property type="entry name" value="GRAM DOMAIN CONTAINING 1B, ISOFORM E"/>
    <property type="match status" value="1"/>
</dbReference>
<dbReference type="CDD" id="cd13220">
    <property type="entry name" value="PH-GRAM_GRAMDC"/>
    <property type="match status" value="1"/>
</dbReference>
<comment type="similarity">
    <text evidence="2">Belongs to the YSP2 family.</text>
</comment>
<dbReference type="InterPro" id="IPR031968">
    <property type="entry name" value="VASt"/>
</dbReference>
<gene>
    <name evidence="9" type="ORF">BS47DRAFT_1443735</name>
</gene>
<dbReference type="PANTHER" id="PTHR23319">
    <property type="entry name" value="GRAM DOMAIN CONTAINING 1B, ISOFORM E"/>
    <property type="match status" value="1"/>
</dbReference>
<keyword evidence="4 7" id="KW-1133">Transmembrane helix</keyword>
<dbReference type="EMBL" id="MU128944">
    <property type="protein sequence ID" value="KAF9516001.1"/>
    <property type="molecule type" value="Genomic_DNA"/>
</dbReference>
<evidence type="ECO:0000256" key="5">
    <source>
        <dbReference type="ARBA" id="ARBA00023136"/>
    </source>
</evidence>
<protein>
    <recommendedName>
        <fullName evidence="8">VASt domain-containing protein</fullName>
    </recommendedName>
</protein>
<evidence type="ECO:0000256" key="6">
    <source>
        <dbReference type="SAM" id="MobiDB-lite"/>
    </source>
</evidence>
<keyword evidence="10" id="KW-1185">Reference proteome</keyword>
<name>A0A9P6B478_9AGAM</name>
<dbReference type="Proteomes" id="UP000886523">
    <property type="component" value="Unassembled WGS sequence"/>
</dbReference>
<dbReference type="GO" id="GO:0140268">
    <property type="term" value="C:endoplasmic reticulum-plasma membrane contact site"/>
    <property type="evidence" value="ECO:0007669"/>
    <property type="project" value="TreeGrafter"/>
</dbReference>
<comment type="subcellular location">
    <subcellularLocation>
        <location evidence="1">Membrane</location>
        <topology evidence="1">Single-pass membrane protein</topology>
    </subcellularLocation>
</comment>
<evidence type="ECO:0000256" key="2">
    <source>
        <dbReference type="ARBA" id="ARBA00006582"/>
    </source>
</evidence>
<feature type="compositionally biased region" description="Polar residues" evidence="6">
    <location>
        <begin position="175"/>
        <end position="184"/>
    </location>
</feature>
<dbReference type="Pfam" id="PF16016">
    <property type="entry name" value="VASt"/>
    <property type="match status" value="1"/>
</dbReference>
<evidence type="ECO:0000256" key="1">
    <source>
        <dbReference type="ARBA" id="ARBA00004167"/>
    </source>
</evidence>
<dbReference type="InterPro" id="IPR004182">
    <property type="entry name" value="GRAM"/>
</dbReference>
<evidence type="ECO:0000256" key="3">
    <source>
        <dbReference type="ARBA" id="ARBA00022692"/>
    </source>
</evidence>
<dbReference type="Pfam" id="PF02893">
    <property type="entry name" value="GRAM"/>
    <property type="match status" value="1"/>
</dbReference>
<dbReference type="GO" id="GO:0005886">
    <property type="term" value="C:plasma membrane"/>
    <property type="evidence" value="ECO:0007669"/>
    <property type="project" value="TreeGrafter"/>
</dbReference>
<dbReference type="OrthoDB" id="2162691at2759"/>
<dbReference type="InterPro" id="IPR051482">
    <property type="entry name" value="Cholesterol_transport"/>
</dbReference>
<evidence type="ECO:0000259" key="8">
    <source>
        <dbReference type="PROSITE" id="PS51778"/>
    </source>
</evidence>
<dbReference type="PROSITE" id="PS51778">
    <property type="entry name" value="VAST"/>
    <property type="match status" value="1"/>
</dbReference>
<dbReference type="GO" id="GO:0032541">
    <property type="term" value="C:cortical endoplasmic reticulum"/>
    <property type="evidence" value="ECO:0007669"/>
    <property type="project" value="TreeGrafter"/>
</dbReference>
<dbReference type="Gene3D" id="2.30.29.30">
    <property type="entry name" value="Pleckstrin-homology domain (PH domain)/Phosphotyrosine-binding domain (PTB)"/>
    <property type="match status" value="1"/>
</dbReference>
<feature type="region of interest" description="Disordered" evidence="6">
    <location>
        <begin position="165"/>
        <end position="197"/>
    </location>
</feature>
<feature type="region of interest" description="Disordered" evidence="6">
    <location>
        <begin position="550"/>
        <end position="575"/>
    </location>
</feature>